<comment type="caution">
    <text evidence="10">The sequence shown here is derived from an EMBL/GenBank/DDBJ whole genome shotgun (WGS) entry which is preliminary data.</text>
</comment>
<evidence type="ECO:0000256" key="4">
    <source>
        <dbReference type="ARBA" id="ARBA00022448"/>
    </source>
</evidence>
<dbReference type="GO" id="GO:0006890">
    <property type="term" value="P:retrograde vesicle-mediated transport, Golgi to endoplasmic reticulum"/>
    <property type="evidence" value="ECO:0007669"/>
    <property type="project" value="TreeGrafter"/>
</dbReference>
<evidence type="ECO:0000256" key="9">
    <source>
        <dbReference type="SAM" id="MobiDB-lite"/>
    </source>
</evidence>
<evidence type="ECO:0000256" key="5">
    <source>
        <dbReference type="ARBA" id="ARBA00022927"/>
    </source>
</evidence>
<dbReference type="Pfam" id="PF10191">
    <property type="entry name" value="COG7"/>
    <property type="match status" value="2"/>
</dbReference>
<accession>A0A409YS56</accession>
<evidence type="ECO:0000313" key="11">
    <source>
        <dbReference type="Proteomes" id="UP000284706"/>
    </source>
</evidence>
<dbReference type="STRING" id="231916.A0A409YS56"/>
<protein>
    <recommendedName>
        <fullName evidence="3">Conserved oligomeric Golgi complex subunit 7</fullName>
    </recommendedName>
    <alternativeName>
        <fullName evidence="8">Component of oligomeric Golgi complex 7</fullName>
    </alternativeName>
</protein>
<evidence type="ECO:0000256" key="2">
    <source>
        <dbReference type="ARBA" id="ARBA00005831"/>
    </source>
</evidence>
<organism evidence="10 11">
    <name type="scientific">Gymnopilus dilepis</name>
    <dbReference type="NCBI Taxonomy" id="231916"/>
    <lineage>
        <taxon>Eukaryota</taxon>
        <taxon>Fungi</taxon>
        <taxon>Dikarya</taxon>
        <taxon>Basidiomycota</taxon>
        <taxon>Agaricomycotina</taxon>
        <taxon>Agaricomycetes</taxon>
        <taxon>Agaricomycetidae</taxon>
        <taxon>Agaricales</taxon>
        <taxon>Agaricineae</taxon>
        <taxon>Hymenogastraceae</taxon>
        <taxon>Gymnopilus</taxon>
    </lineage>
</organism>
<keyword evidence="11" id="KW-1185">Reference proteome</keyword>
<dbReference type="GO" id="GO:0017119">
    <property type="term" value="C:Golgi transport complex"/>
    <property type="evidence" value="ECO:0007669"/>
    <property type="project" value="InterPro"/>
</dbReference>
<sequence>MNTGSMESLFGPPSDKINISSFTESSSNLLLMTQEAEDFPSNIVDECSVIDIEASLDNAWSNPILSAHLIRNHDSKVAALHALHSNPHQKPQKSTKRSLLADNDSIPAEVVALQEKLDIVTLKSFSLKEESAHFMRTSRNSDKNILQNPTLQDVYDAIPCESKNLPSEAGLGPSGCFICVEEAVYGDSSGEGDYATKLLKLLDLLGKKYPRTMTKAATSLHETKLSSLSLRIGEPYWLIHHGNCEHFVLVDQIRLLHRSDLHSGFPLTLQIAPAILDLCRACNKIPAVISVVGDVRLGETFTNQVVDSLDQYDDVVSWINDTLSPNDAEDFTDVDLAALDQEITQLLSTLDVASEDTSAQLERAIDDISRGIPRLAYDLHFMKDGASTLQSALIGVLQRSKDAIPNETSAALDNLHHLDTIKGRMEAAREVLREAESWSTLEHEVTSLIQEKSYAKAAERLSEANKSMVVFQNTPEYDPRRALMVNLQNQLEAALSTALISAINSQDLSGCRDYYSIFSTIQRESEFRNYYYASRRAAIVSFWQNNPVADANLSSTSVPIQKFPDFLQKFYSTFLSVLNTERVAISSIFPDPASTLSQFISSTITSLQPSVSQCLSSYAAQHGESVLIHLIPVLRETEDFATGVEKVMEKVKYASSSNTSLSQTSTAEKPQSHRRRSSRMSISLRPGQHRSLSSTAGLLKAIADSSENLEWEQELFQPFLDFQTDYAALERRYLDHSLLETISSDTRDKIQASDRPRLFRERAVDVFGIAENSMARCKTFTYGYGAVGLIQALDGFFQSFIDMWTVDLQTASSNQSSVSRGSVSDNELSDLDYTAQDWSNIQLSLHFLSSARVVSDRLANFETKLRAYLGQVATLFRMAANDPLNFPIAATKGESQLLEQSTLNSTELHALLTTVEADPSVRDPPYSASLRLQTPISSPSEPLLVNARKALSTFAQTCQTSMTKTILSPLRGHLTGYASSSGWLSAGDPKVATSNNDLPVPTFSLSHSETVQRVAEGLLNLPRLFEVYADDDALAFSLETLPFVEAEMLQSLTEQTNDMPSQQSHRRRSSVYTRPNVIDSELVSSAWLISLGHTFLDYLVSDVLPAIPSLSIAGAAQLASDLEYLSNIVRALNVEHGTLEKWKAYISMDKDDGMRILNDNSGLMDPVLERVAKLRGWR</sequence>
<dbReference type="InterPro" id="IPR022042">
    <property type="entry name" value="snRNA-activating_su3"/>
</dbReference>
<evidence type="ECO:0000256" key="7">
    <source>
        <dbReference type="ARBA" id="ARBA00023136"/>
    </source>
</evidence>
<dbReference type="GO" id="GO:0006886">
    <property type="term" value="P:intracellular protein transport"/>
    <property type="evidence" value="ECO:0007669"/>
    <property type="project" value="InterPro"/>
</dbReference>
<dbReference type="EMBL" id="NHYE01000423">
    <property type="protein sequence ID" value="PPR05809.1"/>
    <property type="molecule type" value="Genomic_DNA"/>
</dbReference>
<gene>
    <name evidence="10" type="ORF">CVT26_010089</name>
</gene>
<evidence type="ECO:0000313" key="10">
    <source>
        <dbReference type="EMBL" id="PPR05809.1"/>
    </source>
</evidence>
<evidence type="ECO:0000256" key="1">
    <source>
        <dbReference type="ARBA" id="ARBA00004395"/>
    </source>
</evidence>
<proteinExistence type="inferred from homology"/>
<evidence type="ECO:0000256" key="6">
    <source>
        <dbReference type="ARBA" id="ARBA00023034"/>
    </source>
</evidence>
<dbReference type="GO" id="GO:0000139">
    <property type="term" value="C:Golgi membrane"/>
    <property type="evidence" value="ECO:0007669"/>
    <property type="project" value="UniProtKB-SubCell"/>
</dbReference>
<comment type="subcellular location">
    <subcellularLocation>
        <location evidence="1">Golgi apparatus membrane</location>
        <topology evidence="1">Peripheral membrane protein</topology>
    </subcellularLocation>
</comment>
<feature type="region of interest" description="Disordered" evidence="9">
    <location>
        <begin position="658"/>
        <end position="689"/>
    </location>
</feature>
<keyword evidence="7" id="KW-0472">Membrane</keyword>
<dbReference type="Proteomes" id="UP000284706">
    <property type="component" value="Unassembled WGS sequence"/>
</dbReference>
<name>A0A409YS56_9AGAR</name>
<dbReference type="PANTHER" id="PTHR21443">
    <property type="entry name" value="CONSERVED OLIGOMERIC GOLGI COMPLEX COMPONENT 7"/>
    <property type="match status" value="1"/>
</dbReference>
<dbReference type="OrthoDB" id="249612at2759"/>
<comment type="similarity">
    <text evidence="2">Belongs to the COG7 family.</text>
</comment>
<keyword evidence="4" id="KW-0813">Transport</keyword>
<keyword evidence="6" id="KW-0333">Golgi apparatus</keyword>
<dbReference type="GO" id="GO:0007030">
    <property type="term" value="P:Golgi organization"/>
    <property type="evidence" value="ECO:0007669"/>
    <property type="project" value="TreeGrafter"/>
</dbReference>
<keyword evidence="5" id="KW-0653">Protein transport</keyword>
<dbReference type="AlphaFoldDB" id="A0A409YS56"/>
<reference evidence="10 11" key="1">
    <citation type="journal article" date="2018" name="Evol. Lett.">
        <title>Horizontal gene cluster transfer increased hallucinogenic mushroom diversity.</title>
        <authorList>
            <person name="Reynolds H.T."/>
            <person name="Vijayakumar V."/>
            <person name="Gluck-Thaler E."/>
            <person name="Korotkin H.B."/>
            <person name="Matheny P.B."/>
            <person name="Slot J.C."/>
        </authorList>
    </citation>
    <scope>NUCLEOTIDE SEQUENCE [LARGE SCALE GENOMIC DNA]</scope>
    <source>
        <strain evidence="10 11">SRW20</strain>
    </source>
</reference>
<evidence type="ECO:0000256" key="3">
    <source>
        <dbReference type="ARBA" id="ARBA00020984"/>
    </source>
</evidence>
<dbReference type="Pfam" id="PF12251">
    <property type="entry name" value="SNAPC3"/>
    <property type="match status" value="1"/>
</dbReference>
<dbReference type="InterPro" id="IPR019335">
    <property type="entry name" value="COG7"/>
</dbReference>
<dbReference type="PANTHER" id="PTHR21443:SF0">
    <property type="entry name" value="CONSERVED OLIGOMERIC GOLGI COMPLEX SUBUNIT 7"/>
    <property type="match status" value="1"/>
</dbReference>
<evidence type="ECO:0000256" key="8">
    <source>
        <dbReference type="ARBA" id="ARBA00031345"/>
    </source>
</evidence>
<dbReference type="InParanoid" id="A0A409YS56"/>